<reference evidence="3 4" key="1">
    <citation type="submission" date="2018-02" db="EMBL/GenBank/DDBJ databases">
        <title>Draft genome of wild Prunus yedoensis var. nudiflora.</title>
        <authorList>
            <person name="Baek S."/>
            <person name="Kim J.-H."/>
            <person name="Choi K."/>
            <person name="Kim G.-B."/>
            <person name="Cho A."/>
            <person name="Jang H."/>
            <person name="Shin C.-H."/>
            <person name="Yu H.-J."/>
            <person name="Mun J.-H."/>
        </authorList>
    </citation>
    <scope>NUCLEOTIDE SEQUENCE [LARGE SCALE GENOMIC DNA]</scope>
    <source>
        <strain evidence="4">cv. Jeju island</strain>
        <tissue evidence="3">Leaf</tissue>
    </source>
</reference>
<dbReference type="EMBL" id="PJQY01000038">
    <property type="protein sequence ID" value="PQQ20312.1"/>
    <property type="molecule type" value="Genomic_DNA"/>
</dbReference>
<feature type="compositionally biased region" description="Acidic residues" evidence="1">
    <location>
        <begin position="118"/>
        <end position="127"/>
    </location>
</feature>
<gene>
    <name evidence="3" type="ORF">Pyn_16886</name>
</gene>
<dbReference type="Proteomes" id="UP000250321">
    <property type="component" value="Unassembled WGS sequence"/>
</dbReference>
<evidence type="ECO:0000256" key="2">
    <source>
        <dbReference type="SAM" id="Phobius"/>
    </source>
</evidence>
<protein>
    <submittedName>
        <fullName evidence="3">Uncharacterized protein</fullName>
    </submittedName>
</protein>
<feature type="region of interest" description="Disordered" evidence="1">
    <location>
        <begin position="101"/>
        <end position="135"/>
    </location>
</feature>
<evidence type="ECO:0000313" key="3">
    <source>
        <dbReference type="EMBL" id="PQQ20312.1"/>
    </source>
</evidence>
<comment type="caution">
    <text evidence="3">The sequence shown here is derived from an EMBL/GenBank/DDBJ whole genome shotgun (WGS) entry which is preliminary data.</text>
</comment>
<keyword evidence="2" id="KW-0812">Transmembrane</keyword>
<proteinExistence type="predicted"/>
<dbReference type="STRING" id="2094558.A0A314ZFK6"/>
<dbReference type="AlphaFoldDB" id="A0A314ZFK6"/>
<evidence type="ECO:0000313" key="4">
    <source>
        <dbReference type="Proteomes" id="UP000250321"/>
    </source>
</evidence>
<keyword evidence="2" id="KW-0472">Membrane</keyword>
<name>A0A314ZFK6_PRUYE</name>
<organism evidence="3 4">
    <name type="scientific">Prunus yedoensis var. nudiflora</name>
    <dbReference type="NCBI Taxonomy" id="2094558"/>
    <lineage>
        <taxon>Eukaryota</taxon>
        <taxon>Viridiplantae</taxon>
        <taxon>Streptophyta</taxon>
        <taxon>Embryophyta</taxon>
        <taxon>Tracheophyta</taxon>
        <taxon>Spermatophyta</taxon>
        <taxon>Magnoliopsida</taxon>
        <taxon>eudicotyledons</taxon>
        <taxon>Gunneridae</taxon>
        <taxon>Pentapetalae</taxon>
        <taxon>rosids</taxon>
        <taxon>fabids</taxon>
        <taxon>Rosales</taxon>
        <taxon>Rosaceae</taxon>
        <taxon>Amygdaloideae</taxon>
        <taxon>Amygdaleae</taxon>
        <taxon>Prunus</taxon>
    </lineage>
</organism>
<dbReference type="OrthoDB" id="1722849at2759"/>
<evidence type="ECO:0000256" key="1">
    <source>
        <dbReference type="SAM" id="MobiDB-lite"/>
    </source>
</evidence>
<keyword evidence="2" id="KW-1133">Transmembrane helix</keyword>
<feature type="transmembrane region" description="Helical" evidence="2">
    <location>
        <begin position="71"/>
        <end position="92"/>
    </location>
</feature>
<keyword evidence="4" id="KW-1185">Reference proteome</keyword>
<accession>A0A314ZFK6</accession>
<sequence length="135" mass="14826">MVGSTRSFTFPMGFQTHNSHSYISTPWFSPPMVWSFGTWGNLSDFTCCSWTVQDLCDTTRGYLIFNSDPGFVSICGALAALCGMSVYTSLNLQKSQDNVSMQLPKQSLPTLKPKATDEESVESDVEDTTNPTTAV</sequence>